<proteinExistence type="predicted"/>
<dbReference type="AlphaFoldDB" id="E9EI88"/>
<evidence type="ECO:0000256" key="1">
    <source>
        <dbReference type="SAM" id="SignalP"/>
    </source>
</evidence>
<evidence type="ECO:0000313" key="2">
    <source>
        <dbReference type="EMBL" id="EFY84359.1"/>
    </source>
</evidence>
<gene>
    <name evidence="2" type="ORF">MAC_09586</name>
</gene>
<sequence length="174" mass="19529">MIAKTFIAVLASATTVLGAPYTYDNDQAIVPVQVPEHEIVQSNNGPVANVFAGSDDFSRPHEKPYWPAISNPEEYEEIDGWVLFSEEKLQARIHGNTFWNVKGKLDDRFPVGSFKFDPVTFRLRHPEDYKGRFTGYAGRGQIVLRWEKSGATISGRSPIGDFPIEGESYVDYSP</sequence>
<keyword evidence="1" id="KW-0732">Signal</keyword>
<name>E9EI88_METAQ</name>
<evidence type="ECO:0000313" key="3">
    <source>
        <dbReference type="Proteomes" id="UP000002499"/>
    </source>
</evidence>
<dbReference type="GeneID" id="19253897"/>
<protein>
    <submittedName>
        <fullName evidence="2">Uncharacterized protein</fullName>
    </submittedName>
</protein>
<keyword evidence="3" id="KW-1185">Reference proteome</keyword>
<feature type="chain" id="PRO_5003235760" evidence="1">
    <location>
        <begin position="19"/>
        <end position="174"/>
    </location>
</feature>
<dbReference type="InParanoid" id="E9EI88"/>
<feature type="signal peptide" evidence="1">
    <location>
        <begin position="1"/>
        <end position="18"/>
    </location>
</feature>
<dbReference type="OrthoDB" id="2368484at2759"/>
<organism evidence="3">
    <name type="scientific">Metarhizium acridum (strain CQMa 102)</name>
    <dbReference type="NCBI Taxonomy" id="655827"/>
    <lineage>
        <taxon>Eukaryota</taxon>
        <taxon>Fungi</taxon>
        <taxon>Dikarya</taxon>
        <taxon>Ascomycota</taxon>
        <taxon>Pezizomycotina</taxon>
        <taxon>Sordariomycetes</taxon>
        <taxon>Hypocreomycetidae</taxon>
        <taxon>Hypocreales</taxon>
        <taxon>Clavicipitaceae</taxon>
        <taxon>Metarhizium</taxon>
    </lineage>
</organism>
<dbReference type="HOGENOM" id="CLU_1540428_0_0_1"/>
<reference evidence="2 3" key="1">
    <citation type="journal article" date="2011" name="PLoS Genet.">
        <title>Genome sequencing and comparative transcriptomics of the model entomopathogenic fungi Metarhizium anisopliae and M. acridum.</title>
        <authorList>
            <person name="Gao Q."/>
            <person name="Jin K."/>
            <person name="Ying S.H."/>
            <person name="Zhang Y."/>
            <person name="Xiao G."/>
            <person name="Shang Y."/>
            <person name="Duan Z."/>
            <person name="Hu X."/>
            <person name="Xie X.Q."/>
            <person name="Zhou G."/>
            <person name="Peng G."/>
            <person name="Luo Z."/>
            <person name="Huang W."/>
            <person name="Wang B."/>
            <person name="Fang W."/>
            <person name="Wang S."/>
            <person name="Zhong Y."/>
            <person name="Ma L.J."/>
            <person name="St Leger R.J."/>
            <person name="Zhao G.P."/>
            <person name="Pei Y."/>
            <person name="Feng M.G."/>
            <person name="Xia Y."/>
            <person name="Wang C."/>
        </authorList>
    </citation>
    <scope>NUCLEOTIDE SEQUENCE [LARGE SCALE GENOMIC DNA]</scope>
    <source>
        <strain evidence="2 3">CQMa 102</strain>
    </source>
</reference>
<accession>E9EI88</accession>
<dbReference type="Proteomes" id="UP000002499">
    <property type="component" value="Unassembled WGS sequence"/>
</dbReference>
<dbReference type="EMBL" id="GL698632">
    <property type="protein sequence ID" value="EFY84359.1"/>
    <property type="molecule type" value="Genomic_DNA"/>
</dbReference>
<dbReference type="RefSeq" id="XP_007815926.1">
    <property type="nucleotide sequence ID" value="XM_007817735.1"/>
</dbReference>
<dbReference type="KEGG" id="maw:19253897"/>
<dbReference type="eggNOG" id="ENOG502T4NS">
    <property type="taxonomic scope" value="Eukaryota"/>
</dbReference>